<evidence type="ECO:0000256" key="8">
    <source>
        <dbReference type="HAMAP-Rule" id="MF_00101"/>
    </source>
</evidence>
<accession>A0ABV5Z9H9</accession>
<keyword evidence="8" id="KW-0963">Cytoplasm</keyword>
<feature type="domain" description="4'-phosphopantetheinyl transferase" evidence="9">
    <location>
        <begin position="4"/>
        <end position="119"/>
    </location>
</feature>
<gene>
    <name evidence="8 10" type="primary">acpS</name>
    <name evidence="10" type="ORF">ACFFLH_05825</name>
</gene>
<comment type="similarity">
    <text evidence="8">Belongs to the P-Pant transferase superfamily. AcpS family.</text>
</comment>
<comment type="caution">
    <text evidence="10">The sequence shown here is derived from an EMBL/GenBank/DDBJ whole genome shotgun (WGS) entry which is preliminary data.</text>
</comment>
<dbReference type="InterPro" id="IPR004568">
    <property type="entry name" value="Ppantetheine-prot_Trfase_dom"/>
</dbReference>
<dbReference type="EC" id="2.7.8.7" evidence="8"/>
<keyword evidence="2 8" id="KW-0808">Transferase</keyword>
<evidence type="ECO:0000259" key="9">
    <source>
        <dbReference type="Pfam" id="PF01648"/>
    </source>
</evidence>
<dbReference type="InterPro" id="IPR037143">
    <property type="entry name" value="4-PPantetheinyl_Trfase_dom_sf"/>
</dbReference>
<feature type="binding site" evidence="8">
    <location>
        <position position="57"/>
    </location>
    <ligand>
        <name>Mg(2+)</name>
        <dbReference type="ChEBI" id="CHEBI:18420"/>
    </ligand>
</feature>
<sequence>MIIGIGTDLVEIARIEAVLTRTANRFARKILADAEWALFEQSSQPAAWLAKRWAAKEACAKALGTGVAQGISLTHMQVFNDELGAPYLQLVDRAMEIAQSKGINQWHLSLADEQAYALAFVVMSRNPSVQAQS</sequence>
<name>A0ABV5Z9H9_9GAMM</name>
<evidence type="ECO:0000256" key="5">
    <source>
        <dbReference type="ARBA" id="ARBA00022842"/>
    </source>
</evidence>
<dbReference type="EMBL" id="JBHLZN010000001">
    <property type="protein sequence ID" value="MFB9885921.1"/>
    <property type="molecule type" value="Genomic_DNA"/>
</dbReference>
<dbReference type="NCBIfam" id="TIGR00556">
    <property type="entry name" value="pantethn_trn"/>
    <property type="match status" value="1"/>
</dbReference>
<keyword evidence="3 8" id="KW-0479">Metal-binding</keyword>
<feature type="binding site" evidence="8">
    <location>
        <position position="8"/>
    </location>
    <ligand>
        <name>Mg(2+)</name>
        <dbReference type="ChEBI" id="CHEBI:18420"/>
    </ligand>
</feature>
<keyword evidence="4 8" id="KW-0276">Fatty acid metabolism</keyword>
<evidence type="ECO:0000256" key="4">
    <source>
        <dbReference type="ARBA" id="ARBA00022832"/>
    </source>
</evidence>
<keyword evidence="11" id="KW-1185">Reference proteome</keyword>
<dbReference type="SUPFAM" id="SSF56214">
    <property type="entry name" value="4'-phosphopantetheinyl transferase"/>
    <property type="match status" value="1"/>
</dbReference>
<evidence type="ECO:0000313" key="11">
    <source>
        <dbReference type="Proteomes" id="UP001589628"/>
    </source>
</evidence>
<comment type="function">
    <text evidence="8">Transfers the 4'-phosphopantetheine moiety from coenzyme A to a Ser of acyl-carrier-protein.</text>
</comment>
<reference evidence="10 11" key="1">
    <citation type="submission" date="2024-09" db="EMBL/GenBank/DDBJ databases">
        <authorList>
            <person name="Sun Q."/>
            <person name="Mori K."/>
        </authorList>
    </citation>
    <scope>NUCLEOTIDE SEQUENCE [LARGE SCALE GENOMIC DNA]</scope>
    <source>
        <strain evidence="10 11">ATCC 51285</strain>
    </source>
</reference>
<evidence type="ECO:0000256" key="6">
    <source>
        <dbReference type="ARBA" id="ARBA00023098"/>
    </source>
</evidence>
<organism evidence="10 11">
    <name type="scientific">Balneatrix alpica</name>
    <dbReference type="NCBI Taxonomy" id="75684"/>
    <lineage>
        <taxon>Bacteria</taxon>
        <taxon>Pseudomonadati</taxon>
        <taxon>Pseudomonadota</taxon>
        <taxon>Gammaproteobacteria</taxon>
        <taxon>Oceanospirillales</taxon>
        <taxon>Balneatrichaceae</taxon>
        <taxon>Balneatrix</taxon>
    </lineage>
</organism>
<evidence type="ECO:0000313" key="10">
    <source>
        <dbReference type="EMBL" id="MFB9885921.1"/>
    </source>
</evidence>
<dbReference type="GO" id="GO:0008897">
    <property type="term" value="F:holo-[acyl-carrier-protein] synthase activity"/>
    <property type="evidence" value="ECO:0007669"/>
    <property type="project" value="UniProtKB-EC"/>
</dbReference>
<dbReference type="Proteomes" id="UP001589628">
    <property type="component" value="Unassembled WGS sequence"/>
</dbReference>
<dbReference type="Pfam" id="PF01648">
    <property type="entry name" value="ACPS"/>
    <property type="match status" value="1"/>
</dbReference>
<keyword evidence="6 8" id="KW-0443">Lipid metabolism</keyword>
<dbReference type="HAMAP" id="MF_00101">
    <property type="entry name" value="AcpS"/>
    <property type="match status" value="1"/>
</dbReference>
<comment type="subcellular location">
    <subcellularLocation>
        <location evidence="8">Cytoplasm</location>
    </subcellularLocation>
</comment>
<dbReference type="Gene3D" id="3.90.470.20">
    <property type="entry name" value="4'-phosphopantetheinyl transferase domain"/>
    <property type="match status" value="1"/>
</dbReference>
<comment type="catalytic activity">
    <reaction evidence="8">
        <text>apo-[ACP] + CoA = holo-[ACP] + adenosine 3',5'-bisphosphate + H(+)</text>
        <dbReference type="Rhea" id="RHEA:12068"/>
        <dbReference type="Rhea" id="RHEA-COMP:9685"/>
        <dbReference type="Rhea" id="RHEA-COMP:9690"/>
        <dbReference type="ChEBI" id="CHEBI:15378"/>
        <dbReference type="ChEBI" id="CHEBI:29999"/>
        <dbReference type="ChEBI" id="CHEBI:57287"/>
        <dbReference type="ChEBI" id="CHEBI:58343"/>
        <dbReference type="ChEBI" id="CHEBI:64479"/>
        <dbReference type="EC" id="2.7.8.7"/>
    </reaction>
</comment>
<protein>
    <recommendedName>
        <fullName evidence="8">Holo-[acyl-carrier-protein] synthase</fullName>
        <shortName evidence="8">Holo-ACP synthase</shortName>
        <ecNumber evidence="8">2.7.8.7</ecNumber>
    </recommendedName>
    <alternativeName>
        <fullName evidence="8">4'-phosphopantetheinyl transferase AcpS</fullName>
    </alternativeName>
</protein>
<keyword evidence="5 8" id="KW-0460">Magnesium</keyword>
<dbReference type="InterPro" id="IPR002582">
    <property type="entry name" value="ACPS"/>
</dbReference>
<evidence type="ECO:0000256" key="7">
    <source>
        <dbReference type="ARBA" id="ARBA00023160"/>
    </source>
</evidence>
<evidence type="ECO:0000256" key="1">
    <source>
        <dbReference type="ARBA" id="ARBA00022516"/>
    </source>
</evidence>
<dbReference type="InterPro" id="IPR008278">
    <property type="entry name" value="4-PPantetheinyl_Trfase_dom"/>
</dbReference>
<proteinExistence type="inferred from homology"/>
<evidence type="ECO:0000256" key="3">
    <source>
        <dbReference type="ARBA" id="ARBA00022723"/>
    </source>
</evidence>
<dbReference type="NCBIfam" id="TIGR00516">
    <property type="entry name" value="acpS"/>
    <property type="match status" value="1"/>
</dbReference>
<dbReference type="RefSeq" id="WP_027313965.1">
    <property type="nucleotide sequence ID" value="NZ_JBHLZN010000001.1"/>
</dbReference>
<comment type="cofactor">
    <cofactor evidence="8">
        <name>Mg(2+)</name>
        <dbReference type="ChEBI" id="CHEBI:18420"/>
    </cofactor>
</comment>
<evidence type="ECO:0000256" key="2">
    <source>
        <dbReference type="ARBA" id="ARBA00022679"/>
    </source>
</evidence>
<keyword evidence="1 8" id="KW-0444">Lipid biosynthesis</keyword>
<keyword evidence="7 8" id="KW-0275">Fatty acid biosynthesis</keyword>